<dbReference type="Pfam" id="PF01590">
    <property type="entry name" value="GAF"/>
    <property type="match status" value="1"/>
</dbReference>
<keyword evidence="3" id="KW-0418">Kinase</keyword>
<evidence type="ECO:0000256" key="4">
    <source>
        <dbReference type="SAM" id="MobiDB-lite"/>
    </source>
</evidence>
<accession>A0A951U9R3</accession>
<dbReference type="InterPro" id="IPR036097">
    <property type="entry name" value="HisK_dim/P_sf"/>
</dbReference>
<reference evidence="6" key="2">
    <citation type="journal article" date="2022" name="Microbiol. Resour. Announc.">
        <title>Metagenome Sequencing to Explore Phylogenomics of Terrestrial Cyanobacteria.</title>
        <authorList>
            <person name="Ward R.D."/>
            <person name="Stajich J.E."/>
            <person name="Johansen J.R."/>
            <person name="Huntemann M."/>
            <person name="Clum A."/>
            <person name="Foster B."/>
            <person name="Foster B."/>
            <person name="Roux S."/>
            <person name="Palaniappan K."/>
            <person name="Varghese N."/>
            <person name="Mukherjee S."/>
            <person name="Reddy T.B.K."/>
            <person name="Daum C."/>
            <person name="Copeland A."/>
            <person name="Chen I.A."/>
            <person name="Ivanova N.N."/>
            <person name="Kyrpides N.C."/>
            <person name="Shapiro N."/>
            <person name="Eloe-Fadrosh E.A."/>
            <person name="Pietrasiak N."/>
        </authorList>
    </citation>
    <scope>NUCLEOTIDE SEQUENCE</scope>
    <source>
        <strain evidence="6">CPER-KK1</strain>
    </source>
</reference>
<evidence type="ECO:0000313" key="6">
    <source>
        <dbReference type="EMBL" id="MBW4543841.1"/>
    </source>
</evidence>
<evidence type="ECO:0000259" key="5">
    <source>
        <dbReference type="PROSITE" id="PS50109"/>
    </source>
</evidence>
<reference evidence="6" key="1">
    <citation type="submission" date="2021-05" db="EMBL/GenBank/DDBJ databases">
        <authorList>
            <person name="Pietrasiak N."/>
            <person name="Ward R."/>
            <person name="Stajich J.E."/>
            <person name="Kurbessoian T."/>
        </authorList>
    </citation>
    <scope>NUCLEOTIDE SEQUENCE</scope>
    <source>
        <strain evidence="6">CPER-KK1</strain>
    </source>
</reference>
<dbReference type="InterPro" id="IPR003661">
    <property type="entry name" value="HisK_dim/P_dom"/>
</dbReference>
<dbReference type="Pfam" id="PF00512">
    <property type="entry name" value="HisKA"/>
    <property type="match status" value="1"/>
</dbReference>
<dbReference type="SUPFAM" id="SSF47384">
    <property type="entry name" value="Homodimeric domain of signal transducing histidine kinase"/>
    <property type="match status" value="1"/>
</dbReference>
<feature type="compositionally biased region" description="Polar residues" evidence="4">
    <location>
        <begin position="189"/>
        <end position="203"/>
    </location>
</feature>
<keyword evidence="3" id="KW-0808">Transferase</keyword>
<dbReference type="CDD" id="cd00082">
    <property type="entry name" value="HisKA"/>
    <property type="match status" value="1"/>
</dbReference>
<dbReference type="Gene3D" id="1.10.287.130">
    <property type="match status" value="1"/>
</dbReference>
<dbReference type="Gene3D" id="3.30.565.10">
    <property type="entry name" value="Histidine kinase-like ATPase, C-terminal domain"/>
    <property type="match status" value="1"/>
</dbReference>
<dbReference type="PROSITE" id="PS50109">
    <property type="entry name" value="HIS_KIN"/>
    <property type="match status" value="1"/>
</dbReference>
<evidence type="ECO:0000256" key="3">
    <source>
        <dbReference type="ARBA" id="ARBA00022777"/>
    </source>
</evidence>
<dbReference type="AlphaFoldDB" id="A0A951U9R3"/>
<dbReference type="SUPFAM" id="SSF55781">
    <property type="entry name" value="GAF domain-like"/>
    <property type="match status" value="1"/>
</dbReference>
<feature type="region of interest" description="Disordered" evidence="4">
    <location>
        <begin position="187"/>
        <end position="207"/>
    </location>
</feature>
<dbReference type="SMART" id="SM00065">
    <property type="entry name" value="GAF"/>
    <property type="match status" value="1"/>
</dbReference>
<organism evidence="6 7">
    <name type="scientific">Symplocastrum torsivum CPER-KK1</name>
    <dbReference type="NCBI Taxonomy" id="450513"/>
    <lineage>
        <taxon>Bacteria</taxon>
        <taxon>Bacillati</taxon>
        <taxon>Cyanobacteriota</taxon>
        <taxon>Cyanophyceae</taxon>
        <taxon>Oscillatoriophycideae</taxon>
        <taxon>Oscillatoriales</taxon>
        <taxon>Microcoleaceae</taxon>
        <taxon>Symplocastrum</taxon>
    </lineage>
</organism>
<dbReference type="EC" id="2.7.13.3" evidence="2"/>
<dbReference type="InterPro" id="IPR029016">
    <property type="entry name" value="GAF-like_dom_sf"/>
</dbReference>
<gene>
    <name evidence="6" type="ORF">KME25_05255</name>
</gene>
<comment type="catalytic activity">
    <reaction evidence="1">
        <text>ATP + protein L-histidine = ADP + protein N-phospho-L-histidine.</text>
        <dbReference type="EC" id="2.7.13.3"/>
    </reaction>
</comment>
<dbReference type="EMBL" id="JAHHIF010000005">
    <property type="protein sequence ID" value="MBW4543841.1"/>
    <property type="molecule type" value="Genomic_DNA"/>
</dbReference>
<proteinExistence type="predicted"/>
<evidence type="ECO:0000256" key="1">
    <source>
        <dbReference type="ARBA" id="ARBA00000085"/>
    </source>
</evidence>
<comment type="caution">
    <text evidence="6">The sequence shown here is derived from an EMBL/GenBank/DDBJ whole genome shotgun (WGS) entry which is preliminary data.</text>
</comment>
<feature type="domain" description="Histidine kinase" evidence="5">
    <location>
        <begin position="239"/>
        <end position="511"/>
    </location>
</feature>
<dbReference type="InterPro" id="IPR003018">
    <property type="entry name" value="GAF"/>
</dbReference>
<name>A0A951U9R3_9CYAN</name>
<dbReference type="SMART" id="SM00388">
    <property type="entry name" value="HisKA"/>
    <property type="match status" value="1"/>
</dbReference>
<dbReference type="GO" id="GO:0000155">
    <property type="term" value="F:phosphorelay sensor kinase activity"/>
    <property type="evidence" value="ECO:0007669"/>
    <property type="project" value="InterPro"/>
</dbReference>
<dbReference type="Gene3D" id="3.30.450.40">
    <property type="match status" value="1"/>
</dbReference>
<sequence length="513" mass="57530">MANPENRIFCRLDGLTPGAREQKRLTTLKELDLLAVETVALFDEATQIAARFLDAPICILGFMTLDQVQIKSAVGLSTVGLMNPLAQLRQLPRQEGFCTYVVETHQVLAIHDTRTNPVFSSSLLVQHYGISAYLGAPLFAADGQCLGTLAVMDWEPRDFTTRDKEFLAITARWCMSEYERNHVLKEHPTSSLQRLSKPSLTEPDNQEQKPNFIADSWGVNSLCDHFSSMVSLKVKLLTQLTQELRTPLTSVMGMASVLNRQVYGPLTSKQKEYLEIIHHSGQHLVSLVDEIVALNVLDEISEQLDLTSVDIDMLCQQAIHSLFKIANQRQQQIRLSVEPGSRIWLLDKNKVRQILYHLVFSVIHSAQTGSEIRIHVSRRNDKLNIAVWVFHPWLGDSLPRIYEGIASLSTTDSATGSDILETSLTMDKLKSSEFTASDYQLPDNPLYSSPAAWATLALTQEQNQKPWNHDSREALGLLLSCKLAELHKGQISIEGSLESGYRYVVSLPQLELP</sequence>
<dbReference type="InterPro" id="IPR036890">
    <property type="entry name" value="HATPase_C_sf"/>
</dbReference>
<dbReference type="Proteomes" id="UP000753908">
    <property type="component" value="Unassembled WGS sequence"/>
</dbReference>
<dbReference type="PANTHER" id="PTHR43102">
    <property type="entry name" value="SLR1143 PROTEIN"/>
    <property type="match status" value="1"/>
</dbReference>
<dbReference type="PANTHER" id="PTHR43102:SF2">
    <property type="entry name" value="GAF DOMAIN-CONTAINING PROTEIN"/>
    <property type="match status" value="1"/>
</dbReference>
<protein>
    <recommendedName>
        <fullName evidence="2">histidine kinase</fullName>
        <ecNumber evidence="2">2.7.13.3</ecNumber>
    </recommendedName>
</protein>
<evidence type="ECO:0000256" key="2">
    <source>
        <dbReference type="ARBA" id="ARBA00012438"/>
    </source>
</evidence>
<dbReference type="InterPro" id="IPR005467">
    <property type="entry name" value="His_kinase_dom"/>
</dbReference>
<evidence type="ECO:0000313" key="7">
    <source>
        <dbReference type="Proteomes" id="UP000753908"/>
    </source>
</evidence>
<dbReference type="SUPFAM" id="SSF55874">
    <property type="entry name" value="ATPase domain of HSP90 chaperone/DNA topoisomerase II/histidine kinase"/>
    <property type="match status" value="1"/>
</dbReference>